<sequence length="158" mass="18461">MDGTLIALDNNQKIYCTSAYGNIAFSNNRFLEVKQFDTQRYWMDIYIAPNNKFKYITINTDKIMFLKSIEYFASKVSTPTYKMQKKKLNSIPPALFLDKYILGKIEEDNEVMLKRNAYDTSGNIIAAFSSEGMISIKNKNIIDMTRIRVDKYGSYYWD</sequence>
<proteinExistence type="predicted"/>
<accession>A0ABU9FH89</accession>
<gene>
    <name evidence="1" type="ORF">AAC431_03295</name>
</gene>
<evidence type="ECO:0000313" key="1">
    <source>
        <dbReference type="EMBL" id="MEL0564950.1"/>
    </source>
</evidence>
<dbReference type="EMBL" id="JBBVUL010000005">
    <property type="protein sequence ID" value="MEL0564950.1"/>
    <property type="molecule type" value="Genomic_DNA"/>
</dbReference>
<dbReference type="RefSeq" id="WP_265678207.1">
    <property type="nucleotide sequence ID" value="NZ_CATOVC010000001.1"/>
</dbReference>
<comment type="caution">
    <text evidence="1">The sequence shown here is derived from an EMBL/GenBank/DDBJ whole genome shotgun (WGS) entry which is preliminary data.</text>
</comment>
<name>A0ABU9FH89_LACJE</name>
<keyword evidence="2" id="KW-1185">Reference proteome</keyword>
<evidence type="ECO:0000313" key="2">
    <source>
        <dbReference type="Proteomes" id="UP001385848"/>
    </source>
</evidence>
<dbReference type="Proteomes" id="UP001385848">
    <property type="component" value="Unassembled WGS sequence"/>
</dbReference>
<organism evidence="1 2">
    <name type="scientific">Lactobacillus jensenii</name>
    <dbReference type="NCBI Taxonomy" id="109790"/>
    <lineage>
        <taxon>Bacteria</taxon>
        <taxon>Bacillati</taxon>
        <taxon>Bacillota</taxon>
        <taxon>Bacilli</taxon>
        <taxon>Lactobacillales</taxon>
        <taxon>Lactobacillaceae</taxon>
        <taxon>Lactobacillus</taxon>
    </lineage>
</organism>
<reference evidence="1 2" key="1">
    <citation type="submission" date="2024-04" db="EMBL/GenBank/DDBJ databases">
        <title>Three lactobacilli isolated from voided urine samples from females with type 2 diabetes.</title>
        <authorList>
            <person name="Kula A."/>
            <person name="Stegman N."/>
            <person name="Putonti C."/>
        </authorList>
    </citation>
    <scope>NUCLEOTIDE SEQUENCE [LARGE SCALE GENOMIC DNA]</scope>
    <source>
        <strain evidence="1 2">1855</strain>
    </source>
</reference>
<protein>
    <submittedName>
        <fullName evidence="1">Uncharacterized protein</fullName>
    </submittedName>
</protein>